<proteinExistence type="predicted"/>
<sequence>MVDERKVRLMTRLARYEQKEGRDALRIQKYYRSDYLGLALLRNFFMATIGYALLVLLIVGYYSDYLMDYIYKMDLQLVVVALIAGYVAVLAVYSVVTYVVYSVRYARAKKSVKSYYLKLGELEKLTQGKTAPPEKKGSGNGRRKV</sequence>
<evidence type="ECO:0000313" key="2">
    <source>
        <dbReference type="EMBL" id="HIR93342.1"/>
    </source>
</evidence>
<name>A0A9D1JGK5_9FIRM</name>
<evidence type="ECO:0000256" key="1">
    <source>
        <dbReference type="SAM" id="Phobius"/>
    </source>
</evidence>
<comment type="caution">
    <text evidence="2">The sequence shown here is derived from an EMBL/GenBank/DDBJ whole genome shotgun (WGS) entry which is preliminary data.</text>
</comment>
<dbReference type="EMBL" id="DVHU01000072">
    <property type="protein sequence ID" value="HIR93342.1"/>
    <property type="molecule type" value="Genomic_DNA"/>
</dbReference>
<dbReference type="Proteomes" id="UP000886841">
    <property type="component" value="Unassembled WGS sequence"/>
</dbReference>
<protein>
    <submittedName>
        <fullName evidence="2">Uncharacterized protein</fullName>
    </submittedName>
</protein>
<accession>A0A9D1JGK5</accession>
<gene>
    <name evidence="2" type="ORF">IAB98_08005</name>
</gene>
<reference evidence="2" key="2">
    <citation type="journal article" date="2021" name="PeerJ">
        <title>Extensive microbial diversity within the chicken gut microbiome revealed by metagenomics and culture.</title>
        <authorList>
            <person name="Gilroy R."/>
            <person name="Ravi A."/>
            <person name="Getino M."/>
            <person name="Pursley I."/>
            <person name="Horton D.L."/>
            <person name="Alikhan N.F."/>
            <person name="Baker D."/>
            <person name="Gharbi K."/>
            <person name="Hall N."/>
            <person name="Watson M."/>
            <person name="Adriaenssens E.M."/>
            <person name="Foster-Nyarko E."/>
            <person name="Jarju S."/>
            <person name="Secka A."/>
            <person name="Antonio M."/>
            <person name="Oren A."/>
            <person name="Chaudhuri R.R."/>
            <person name="La Ragione R."/>
            <person name="Hildebrand F."/>
            <person name="Pallen M.J."/>
        </authorList>
    </citation>
    <scope>NUCLEOTIDE SEQUENCE</scope>
    <source>
        <strain evidence="2">ChiSxjej1B13-7041</strain>
    </source>
</reference>
<feature type="transmembrane region" description="Helical" evidence="1">
    <location>
        <begin position="75"/>
        <end position="101"/>
    </location>
</feature>
<keyword evidence="1" id="KW-1133">Transmembrane helix</keyword>
<reference evidence="2" key="1">
    <citation type="submission" date="2020-10" db="EMBL/GenBank/DDBJ databases">
        <authorList>
            <person name="Gilroy R."/>
        </authorList>
    </citation>
    <scope>NUCLEOTIDE SEQUENCE</scope>
    <source>
        <strain evidence="2">ChiSxjej1B13-7041</strain>
    </source>
</reference>
<keyword evidence="1" id="KW-0812">Transmembrane</keyword>
<evidence type="ECO:0000313" key="3">
    <source>
        <dbReference type="Proteomes" id="UP000886841"/>
    </source>
</evidence>
<organism evidence="2 3">
    <name type="scientific">Candidatus Egerieimonas intestinavium</name>
    <dbReference type="NCBI Taxonomy" id="2840777"/>
    <lineage>
        <taxon>Bacteria</taxon>
        <taxon>Bacillati</taxon>
        <taxon>Bacillota</taxon>
        <taxon>Clostridia</taxon>
        <taxon>Lachnospirales</taxon>
        <taxon>Lachnospiraceae</taxon>
        <taxon>Lachnospiraceae incertae sedis</taxon>
        <taxon>Candidatus Egerieimonas</taxon>
    </lineage>
</organism>
<dbReference type="AlphaFoldDB" id="A0A9D1JGK5"/>
<feature type="transmembrane region" description="Helical" evidence="1">
    <location>
        <begin position="35"/>
        <end position="63"/>
    </location>
</feature>
<keyword evidence="1" id="KW-0472">Membrane</keyword>